<evidence type="ECO:0000256" key="2">
    <source>
        <dbReference type="ARBA" id="ARBA00004496"/>
    </source>
</evidence>
<dbReference type="NCBIfam" id="TIGR00115">
    <property type="entry name" value="tig"/>
    <property type="match status" value="1"/>
</dbReference>
<comment type="similarity">
    <text evidence="3">Belongs to the FKBP-type PPIase family. Tig subfamily.</text>
</comment>
<evidence type="ECO:0000256" key="9">
    <source>
        <dbReference type="ARBA" id="ARBA00029986"/>
    </source>
</evidence>
<accession>A0ABT7WCE7</accession>
<evidence type="ECO:0000256" key="8">
    <source>
        <dbReference type="ARBA" id="ARBA00023235"/>
    </source>
</evidence>
<evidence type="ECO:0000256" key="4">
    <source>
        <dbReference type="ARBA" id="ARBA00013194"/>
    </source>
</evidence>
<evidence type="ECO:0000256" key="3">
    <source>
        <dbReference type="ARBA" id="ARBA00005464"/>
    </source>
</evidence>
<dbReference type="Gene3D" id="1.10.3120.10">
    <property type="entry name" value="Trigger factor, C-terminal domain"/>
    <property type="match status" value="1"/>
</dbReference>
<evidence type="ECO:0000259" key="11">
    <source>
        <dbReference type="Pfam" id="PF05698"/>
    </source>
</evidence>
<proteinExistence type="inferred from homology"/>
<feature type="domain" description="Trigger factor ribosome-binding bacterial" evidence="10">
    <location>
        <begin position="1"/>
        <end position="146"/>
    </location>
</feature>
<dbReference type="InterPro" id="IPR005215">
    <property type="entry name" value="Trig_fac"/>
</dbReference>
<dbReference type="PANTHER" id="PTHR30560:SF3">
    <property type="entry name" value="TRIGGER FACTOR-LIKE PROTEIN TIG, CHLOROPLASTIC"/>
    <property type="match status" value="1"/>
</dbReference>
<keyword evidence="8 12" id="KW-0413">Isomerase</keyword>
<dbReference type="InterPro" id="IPR008881">
    <property type="entry name" value="Trigger_fac_ribosome-bd_bac"/>
</dbReference>
<evidence type="ECO:0000256" key="1">
    <source>
        <dbReference type="ARBA" id="ARBA00000971"/>
    </source>
</evidence>
<evidence type="ECO:0000256" key="7">
    <source>
        <dbReference type="ARBA" id="ARBA00023186"/>
    </source>
</evidence>
<comment type="catalytic activity">
    <reaction evidence="1">
        <text>[protein]-peptidylproline (omega=180) = [protein]-peptidylproline (omega=0)</text>
        <dbReference type="Rhea" id="RHEA:16237"/>
        <dbReference type="Rhea" id="RHEA-COMP:10747"/>
        <dbReference type="Rhea" id="RHEA-COMP:10748"/>
        <dbReference type="ChEBI" id="CHEBI:83833"/>
        <dbReference type="ChEBI" id="CHEBI:83834"/>
        <dbReference type="EC" id="5.2.1.8"/>
    </reaction>
</comment>
<dbReference type="EC" id="5.2.1.8" evidence="4"/>
<keyword evidence="13" id="KW-1185">Reference proteome</keyword>
<dbReference type="Pfam" id="PF05697">
    <property type="entry name" value="Trigger_N"/>
    <property type="match status" value="1"/>
</dbReference>
<dbReference type="EMBL" id="JAUDUY010000001">
    <property type="protein sequence ID" value="MDM9630504.1"/>
    <property type="molecule type" value="Genomic_DNA"/>
</dbReference>
<dbReference type="Gene3D" id="3.30.70.1050">
    <property type="entry name" value="Trigger factor ribosome-binding domain"/>
    <property type="match status" value="1"/>
</dbReference>
<organism evidence="12 13">
    <name type="scientific">Robiginitalea aurantiaca</name>
    <dbReference type="NCBI Taxonomy" id="3056915"/>
    <lineage>
        <taxon>Bacteria</taxon>
        <taxon>Pseudomonadati</taxon>
        <taxon>Bacteroidota</taxon>
        <taxon>Flavobacteriia</taxon>
        <taxon>Flavobacteriales</taxon>
        <taxon>Flavobacteriaceae</taxon>
        <taxon>Robiginitalea</taxon>
    </lineage>
</organism>
<feature type="domain" description="Trigger factor C-terminal" evidence="11">
    <location>
        <begin position="270"/>
        <end position="373"/>
    </location>
</feature>
<sequence length="440" mass="50574">MNITKEQIDPLNAVLKVELSREDYQGKVDTILKDYRKNANIPGFRKGQVPMGLIKKQYGKAVLVDEVNKLLQDNLNTYLTEEKLDVLGNPLPKQQDNFNWDADELAFEFELGLAPDFEVSLTPKKGIPHFKIIADKKMIDDQVDRIRKQYGKLVAQSEVGPDNEVTGTFENEAAEINHKTTLELSKLKSKKALSALKGKKSGDTVTLKTKGLFKEDFLLPGMLGIPREKAEGLDIEVNFTIEESNLREPAELNQELFDKLFGPDKVHSEKEMRDKIKEDSEAQFQQQSDQKLLNDVTEKLIENTKFDLPTEFLKKWMQNTGEKVLTEEEAKDEFERSEKGLRYQLIEGKLIKEHGLELQFEELRDYAKNFIRSQMAQYGQTDPKEEDLDGIAARVLSNQDEVKRLSEQLMSQKLLDLYKEKANLKTKEVTYDNFVKEVYG</sequence>
<dbReference type="RefSeq" id="WP_289723858.1">
    <property type="nucleotide sequence ID" value="NZ_JAUDUY010000001.1"/>
</dbReference>
<comment type="subcellular location">
    <subcellularLocation>
        <location evidence="2">Cytoplasm</location>
    </subcellularLocation>
</comment>
<keyword evidence="7" id="KW-0143">Chaperone</keyword>
<dbReference type="InterPro" id="IPR036611">
    <property type="entry name" value="Trigger_fac_ribosome-bd_sf"/>
</dbReference>
<dbReference type="InterPro" id="IPR008880">
    <property type="entry name" value="Trigger_fac_C"/>
</dbReference>
<gene>
    <name evidence="12" type="primary">tig</name>
    <name evidence="12" type="ORF">QU605_03435</name>
</gene>
<protein>
    <recommendedName>
        <fullName evidence="5">Trigger factor</fullName>
        <ecNumber evidence="4">5.2.1.8</ecNumber>
    </recommendedName>
    <alternativeName>
        <fullName evidence="9">PPIase</fullName>
    </alternativeName>
</protein>
<dbReference type="InterPro" id="IPR037041">
    <property type="entry name" value="Trigger_fac_C_sf"/>
</dbReference>
<dbReference type="GO" id="GO:0003755">
    <property type="term" value="F:peptidyl-prolyl cis-trans isomerase activity"/>
    <property type="evidence" value="ECO:0007669"/>
    <property type="project" value="UniProtKB-EC"/>
</dbReference>
<reference evidence="12" key="1">
    <citation type="submission" date="2023-06" db="EMBL/GenBank/DDBJ databases">
        <title>Robiginitalea aurantiacus sp. nov. and Algoriphagus sediminis sp. nov., isolated from coastal sediment.</title>
        <authorList>
            <person name="Zhou Z.Y."/>
            <person name="An J."/>
            <person name="Jia Y.W."/>
            <person name="Du Z.J."/>
        </authorList>
    </citation>
    <scope>NUCLEOTIDE SEQUENCE</scope>
    <source>
        <strain evidence="12">M39</strain>
    </source>
</reference>
<evidence type="ECO:0000313" key="13">
    <source>
        <dbReference type="Proteomes" id="UP001174839"/>
    </source>
</evidence>
<keyword evidence="6" id="KW-0697">Rotamase</keyword>
<name>A0ABT7WCE7_9FLAO</name>
<evidence type="ECO:0000256" key="6">
    <source>
        <dbReference type="ARBA" id="ARBA00023110"/>
    </source>
</evidence>
<comment type="caution">
    <text evidence="12">The sequence shown here is derived from an EMBL/GenBank/DDBJ whole genome shotgun (WGS) entry which is preliminary data.</text>
</comment>
<dbReference type="SUPFAM" id="SSF102735">
    <property type="entry name" value="Trigger factor ribosome-binding domain"/>
    <property type="match status" value="1"/>
</dbReference>
<dbReference type="SUPFAM" id="SSF109998">
    <property type="entry name" value="Triger factor/SurA peptide-binding domain-like"/>
    <property type="match status" value="1"/>
</dbReference>
<dbReference type="InterPro" id="IPR027304">
    <property type="entry name" value="Trigger_fact/SurA_dom_sf"/>
</dbReference>
<evidence type="ECO:0000259" key="10">
    <source>
        <dbReference type="Pfam" id="PF05697"/>
    </source>
</evidence>
<dbReference type="Pfam" id="PF05698">
    <property type="entry name" value="Trigger_C"/>
    <property type="match status" value="1"/>
</dbReference>
<evidence type="ECO:0000256" key="5">
    <source>
        <dbReference type="ARBA" id="ARBA00016902"/>
    </source>
</evidence>
<evidence type="ECO:0000313" key="12">
    <source>
        <dbReference type="EMBL" id="MDM9630504.1"/>
    </source>
</evidence>
<dbReference type="PIRSF" id="PIRSF003095">
    <property type="entry name" value="Trigger_factor"/>
    <property type="match status" value="1"/>
</dbReference>
<dbReference type="PANTHER" id="PTHR30560">
    <property type="entry name" value="TRIGGER FACTOR CHAPERONE AND PEPTIDYL-PROLYL CIS/TRANS ISOMERASE"/>
    <property type="match status" value="1"/>
</dbReference>
<dbReference type="Proteomes" id="UP001174839">
    <property type="component" value="Unassembled WGS sequence"/>
</dbReference>